<keyword evidence="1" id="KW-0812">Transmembrane</keyword>
<sequence>MGQRCLNLDYHKEPRKHAASGASNGLETVASTSNRHRAVPLAFYLMVVFLFWLSDLPACVGVQREEFKPLKLMDDLFQNYSTLVTPRLDPTQSVDLNCFVNYVSLLSLDNLEQEMTSQLVINFVWIDELLRWNPQDYDNIR</sequence>
<comment type="caution">
    <text evidence="3">The sequence shown here is derived from an EMBL/GenBank/DDBJ whole genome shotgun (WGS) entry which is preliminary data.</text>
</comment>
<evidence type="ECO:0000313" key="4">
    <source>
        <dbReference type="Proteomes" id="UP000762676"/>
    </source>
</evidence>
<evidence type="ECO:0000313" key="3">
    <source>
        <dbReference type="EMBL" id="GFS09002.1"/>
    </source>
</evidence>
<dbReference type="SUPFAM" id="SSF63712">
    <property type="entry name" value="Nicotinic receptor ligand binding domain-like"/>
    <property type="match status" value="1"/>
</dbReference>
<feature type="transmembrane region" description="Helical" evidence="1">
    <location>
        <begin position="41"/>
        <end position="62"/>
    </location>
</feature>
<dbReference type="InterPro" id="IPR036734">
    <property type="entry name" value="Neur_chan_lig-bd_sf"/>
</dbReference>
<dbReference type="Gene3D" id="2.70.170.10">
    <property type="entry name" value="Neurotransmitter-gated ion-channel ligand-binding domain"/>
    <property type="match status" value="1"/>
</dbReference>
<dbReference type="AlphaFoldDB" id="A0AAV4IGD7"/>
<dbReference type="InterPro" id="IPR006202">
    <property type="entry name" value="Neur_chan_lig-bd"/>
</dbReference>
<organism evidence="3 4">
    <name type="scientific">Elysia marginata</name>
    <dbReference type="NCBI Taxonomy" id="1093978"/>
    <lineage>
        <taxon>Eukaryota</taxon>
        <taxon>Metazoa</taxon>
        <taxon>Spiralia</taxon>
        <taxon>Lophotrochozoa</taxon>
        <taxon>Mollusca</taxon>
        <taxon>Gastropoda</taxon>
        <taxon>Heterobranchia</taxon>
        <taxon>Euthyneura</taxon>
        <taxon>Panpulmonata</taxon>
        <taxon>Sacoglossa</taxon>
        <taxon>Placobranchoidea</taxon>
        <taxon>Plakobranchidae</taxon>
        <taxon>Elysia</taxon>
    </lineage>
</organism>
<accession>A0AAV4IGD7</accession>
<dbReference type="Proteomes" id="UP000762676">
    <property type="component" value="Unassembled WGS sequence"/>
</dbReference>
<protein>
    <submittedName>
        <fullName evidence="3">Acetylcholine receptor subunit alpha</fullName>
    </submittedName>
</protein>
<dbReference type="GO" id="GO:0005230">
    <property type="term" value="F:extracellular ligand-gated monoatomic ion channel activity"/>
    <property type="evidence" value="ECO:0007669"/>
    <property type="project" value="InterPro"/>
</dbReference>
<gene>
    <name evidence="3" type="ORF">ElyMa_003026900</name>
</gene>
<dbReference type="EMBL" id="BMAT01006257">
    <property type="protein sequence ID" value="GFS09002.1"/>
    <property type="molecule type" value="Genomic_DNA"/>
</dbReference>
<keyword evidence="3" id="KW-0675">Receptor</keyword>
<keyword evidence="1" id="KW-1133">Transmembrane helix</keyword>
<proteinExistence type="predicted"/>
<evidence type="ECO:0000256" key="1">
    <source>
        <dbReference type="SAM" id="Phobius"/>
    </source>
</evidence>
<feature type="domain" description="Neurotransmitter-gated ion-channel ligand-binding" evidence="2">
    <location>
        <begin position="71"/>
        <end position="140"/>
    </location>
</feature>
<dbReference type="Pfam" id="PF02931">
    <property type="entry name" value="Neur_chan_LBD"/>
    <property type="match status" value="1"/>
</dbReference>
<keyword evidence="1" id="KW-0472">Membrane</keyword>
<dbReference type="GO" id="GO:0016020">
    <property type="term" value="C:membrane"/>
    <property type="evidence" value="ECO:0007669"/>
    <property type="project" value="InterPro"/>
</dbReference>
<keyword evidence="4" id="KW-1185">Reference proteome</keyword>
<reference evidence="3 4" key="1">
    <citation type="journal article" date="2021" name="Elife">
        <title>Chloroplast acquisition without the gene transfer in kleptoplastic sea slugs, Plakobranchus ocellatus.</title>
        <authorList>
            <person name="Maeda T."/>
            <person name="Takahashi S."/>
            <person name="Yoshida T."/>
            <person name="Shimamura S."/>
            <person name="Takaki Y."/>
            <person name="Nagai Y."/>
            <person name="Toyoda A."/>
            <person name="Suzuki Y."/>
            <person name="Arimoto A."/>
            <person name="Ishii H."/>
            <person name="Satoh N."/>
            <person name="Nishiyama T."/>
            <person name="Hasebe M."/>
            <person name="Maruyama T."/>
            <person name="Minagawa J."/>
            <person name="Obokata J."/>
            <person name="Shigenobu S."/>
        </authorList>
    </citation>
    <scope>NUCLEOTIDE SEQUENCE [LARGE SCALE GENOMIC DNA]</scope>
</reference>
<name>A0AAV4IGD7_9GAST</name>
<evidence type="ECO:0000259" key="2">
    <source>
        <dbReference type="Pfam" id="PF02931"/>
    </source>
</evidence>